<feature type="region of interest" description="Disordered" evidence="1">
    <location>
        <begin position="144"/>
        <end position="164"/>
    </location>
</feature>
<reference evidence="2" key="1">
    <citation type="submission" date="2023-07" db="EMBL/GenBank/DDBJ databases">
        <title>draft genome sequence of fig (Ficus carica).</title>
        <authorList>
            <person name="Takahashi T."/>
            <person name="Nishimura K."/>
        </authorList>
    </citation>
    <scope>NUCLEOTIDE SEQUENCE</scope>
</reference>
<proteinExistence type="predicted"/>
<feature type="region of interest" description="Disordered" evidence="1">
    <location>
        <begin position="41"/>
        <end position="84"/>
    </location>
</feature>
<name>A0AA88DSG7_FICCA</name>
<dbReference type="EMBL" id="BTGU01000101">
    <property type="protein sequence ID" value="GMN60688.1"/>
    <property type="molecule type" value="Genomic_DNA"/>
</dbReference>
<gene>
    <name evidence="2" type="ORF">TIFTF001_029771</name>
</gene>
<evidence type="ECO:0000313" key="2">
    <source>
        <dbReference type="EMBL" id="GMN60688.1"/>
    </source>
</evidence>
<evidence type="ECO:0000313" key="3">
    <source>
        <dbReference type="Proteomes" id="UP001187192"/>
    </source>
</evidence>
<protein>
    <submittedName>
        <fullName evidence="2">Uncharacterized protein</fullName>
    </submittedName>
</protein>
<evidence type="ECO:0000256" key="1">
    <source>
        <dbReference type="SAM" id="MobiDB-lite"/>
    </source>
</evidence>
<keyword evidence="3" id="KW-1185">Reference proteome</keyword>
<dbReference type="Proteomes" id="UP001187192">
    <property type="component" value="Unassembled WGS sequence"/>
</dbReference>
<accession>A0AA88DSG7</accession>
<organism evidence="2 3">
    <name type="scientific">Ficus carica</name>
    <name type="common">Common fig</name>
    <dbReference type="NCBI Taxonomy" id="3494"/>
    <lineage>
        <taxon>Eukaryota</taxon>
        <taxon>Viridiplantae</taxon>
        <taxon>Streptophyta</taxon>
        <taxon>Embryophyta</taxon>
        <taxon>Tracheophyta</taxon>
        <taxon>Spermatophyta</taxon>
        <taxon>Magnoliopsida</taxon>
        <taxon>eudicotyledons</taxon>
        <taxon>Gunneridae</taxon>
        <taxon>Pentapetalae</taxon>
        <taxon>rosids</taxon>
        <taxon>fabids</taxon>
        <taxon>Rosales</taxon>
        <taxon>Moraceae</taxon>
        <taxon>Ficeae</taxon>
        <taxon>Ficus</taxon>
    </lineage>
</organism>
<sequence>MKKWVSEKIPEIVKFTKTEEKGFILPEEAKEGLTRRISCKPADGQKWNHRSEPTANLTPAHGRRWGRNSRETDQGLRHAQGQKCRDRGCTVNPFQFTVQRFKGFILFGAKRKIDIGISDIFHSFSLNPKTEKVVVNKLEKKKAVDGEKKSVGGEKKNDGAKKKNVDGESIVVDSTICYFSHKKNTPKLIVRANPVENSSRAQKLNNAAASFTLGHMGAISIISPQGLSDCSISQEGFAEVEKAYHSTFSTVYNAEKVSIAAKVVA</sequence>
<comment type="caution">
    <text evidence="2">The sequence shown here is derived from an EMBL/GenBank/DDBJ whole genome shotgun (WGS) entry which is preliminary data.</text>
</comment>
<dbReference type="AlphaFoldDB" id="A0AA88DSG7"/>